<name>A0A7K8XDP6_9PICI</name>
<proteinExistence type="predicted"/>
<dbReference type="SUPFAM" id="SSF48726">
    <property type="entry name" value="Immunoglobulin"/>
    <property type="match status" value="1"/>
</dbReference>
<dbReference type="InterPro" id="IPR013783">
    <property type="entry name" value="Ig-like_fold"/>
</dbReference>
<dbReference type="OrthoDB" id="5843397at2759"/>
<gene>
    <name evidence="1" type="primary">Icam1</name>
    <name evidence="1" type="ORF">EUBBOU_R15497</name>
</gene>
<dbReference type="EMBL" id="VWZE01009052">
    <property type="protein sequence ID" value="NXF89423.1"/>
    <property type="molecule type" value="Genomic_DNA"/>
</dbReference>
<dbReference type="InterPro" id="IPR047012">
    <property type="entry name" value="ICAM_VCAM"/>
</dbReference>
<evidence type="ECO:0000313" key="1">
    <source>
        <dbReference type="EMBL" id="NXF89423.1"/>
    </source>
</evidence>
<feature type="non-terminal residue" evidence="1">
    <location>
        <position position="110"/>
    </location>
</feature>
<reference evidence="1 2" key="1">
    <citation type="submission" date="2019-09" db="EMBL/GenBank/DDBJ databases">
        <title>Bird 10,000 Genomes (B10K) Project - Family phase.</title>
        <authorList>
            <person name="Zhang G."/>
        </authorList>
    </citation>
    <scope>NUCLEOTIDE SEQUENCE [LARGE SCALE GENOMIC DNA]</scope>
    <source>
        <strain evidence="1">B10K-DU-001-04</strain>
        <tissue evidence="1">Muscle</tissue>
    </source>
</reference>
<dbReference type="AlphaFoldDB" id="A0A7K8XDP6"/>
<dbReference type="Proteomes" id="UP000583613">
    <property type="component" value="Unassembled WGS sequence"/>
</dbReference>
<dbReference type="PANTHER" id="PTHR13771">
    <property type="entry name" value="INTERCELLULAR ADHESION MOLECULE"/>
    <property type="match status" value="1"/>
</dbReference>
<feature type="non-terminal residue" evidence="1">
    <location>
        <position position="1"/>
    </location>
</feature>
<dbReference type="GO" id="GO:0005178">
    <property type="term" value="F:integrin binding"/>
    <property type="evidence" value="ECO:0007669"/>
    <property type="project" value="InterPro"/>
</dbReference>
<comment type="caution">
    <text evidence="1">The sequence shown here is derived from an EMBL/GenBank/DDBJ whole genome shotgun (WGS) entry which is preliminary data.</text>
</comment>
<keyword evidence="2" id="KW-1185">Reference proteome</keyword>
<evidence type="ECO:0000313" key="2">
    <source>
        <dbReference type="Proteomes" id="UP000583613"/>
    </source>
</evidence>
<dbReference type="InterPro" id="IPR036179">
    <property type="entry name" value="Ig-like_dom_sf"/>
</dbReference>
<organism evidence="1 2">
    <name type="scientific">Eubucco bourcierii</name>
    <name type="common">red-headed barbet</name>
    <dbReference type="NCBI Taxonomy" id="91767"/>
    <lineage>
        <taxon>Eukaryota</taxon>
        <taxon>Metazoa</taxon>
        <taxon>Chordata</taxon>
        <taxon>Craniata</taxon>
        <taxon>Vertebrata</taxon>
        <taxon>Euteleostomi</taxon>
        <taxon>Archelosauria</taxon>
        <taxon>Archosauria</taxon>
        <taxon>Dinosauria</taxon>
        <taxon>Saurischia</taxon>
        <taxon>Theropoda</taxon>
        <taxon>Coelurosauria</taxon>
        <taxon>Aves</taxon>
        <taxon>Neognathae</taxon>
        <taxon>Neoaves</taxon>
        <taxon>Telluraves</taxon>
        <taxon>Coraciimorphae</taxon>
        <taxon>Piciformes</taxon>
        <taxon>Ramphastidae</taxon>
        <taxon>Eubucco</taxon>
    </lineage>
</organism>
<accession>A0A7K8XDP6</accession>
<dbReference type="GO" id="GO:0007155">
    <property type="term" value="P:cell adhesion"/>
    <property type="evidence" value="ECO:0007669"/>
    <property type="project" value="InterPro"/>
</dbReference>
<dbReference type="Gene3D" id="2.60.40.10">
    <property type="entry name" value="Immunoglobulins"/>
    <property type="match status" value="1"/>
</dbReference>
<protein>
    <submittedName>
        <fullName evidence="1">ICAM1 protein</fullName>
    </submittedName>
</protein>
<dbReference type="PANTHER" id="PTHR13771:SF9">
    <property type="entry name" value="INTERCELLULAR ADHESION MOLECULE 5"/>
    <property type="match status" value="1"/>
</dbReference>
<sequence length="110" mass="11998">LLNVTAWGSELQVGYKCGTDTETAAVTVITYSAPKRPQLETQPKPALELAVGEEQEVVCRVAGAAPIRNLSVVLSCGTQVLLNQTFNSTNRKPEEVQVKHLLKAERWHNG</sequence>
<dbReference type="GO" id="GO:0005886">
    <property type="term" value="C:plasma membrane"/>
    <property type="evidence" value="ECO:0007669"/>
    <property type="project" value="TreeGrafter"/>
</dbReference>